<feature type="transmembrane region" description="Helical" evidence="1">
    <location>
        <begin position="466"/>
        <end position="487"/>
    </location>
</feature>
<evidence type="ECO:0000256" key="1">
    <source>
        <dbReference type="SAM" id="Phobius"/>
    </source>
</evidence>
<comment type="caution">
    <text evidence="2">The sequence shown here is derived from an EMBL/GenBank/DDBJ whole genome shotgun (WGS) entry which is preliminary data.</text>
</comment>
<dbReference type="AlphaFoldDB" id="A0A8J8P0I1"/>
<reference evidence="2" key="1">
    <citation type="submission" date="2019-06" db="EMBL/GenBank/DDBJ databases">
        <authorList>
            <person name="Zheng W."/>
        </authorList>
    </citation>
    <scope>NUCLEOTIDE SEQUENCE</scope>
    <source>
        <strain evidence="2">QDHG01</strain>
    </source>
</reference>
<feature type="transmembrane region" description="Helical" evidence="1">
    <location>
        <begin position="648"/>
        <end position="673"/>
    </location>
</feature>
<keyword evidence="1" id="KW-0472">Membrane</keyword>
<feature type="transmembrane region" description="Helical" evidence="1">
    <location>
        <begin position="578"/>
        <end position="596"/>
    </location>
</feature>
<sequence length="849" mass="100088">MLNQFGTRQSKDLKVGVRIINMRLQFIIFTMKLRFKFNFLRGDEAHKGMQQIMFEEKHYLKNFNYYQAFLETQNRDRIDEYKIASNSTAMLGVSIPRLATVQYPHSFITLQYSQYLIDEYQKMESKGISESPMKTKPILKFLNVQLPNEDNIYHYFALNEHFIRSMINEINYQYLEIDDKDSLPYIYYVVMPNNTSTSKGRRPLSIALKQNSPKCLEQMLELLMIDETQDYMRYIERYLQKLLALNSMVFFQFLDHSCKRFQFHMVGKLKKDTVYLLKTTQYKNQKVFMRSFSKEVSKAGGFIYKLLPCLKAMQPTDPDDDIKDEKENESKKILKDFKVIEDPLSDEYDDDDKEEKSQLPISLSSGKKARKASINLYSYEFESILKGQKGKKIIKYLSEQPLSSPLFENPTIHAFLDAQWQAFKWHYYRIAILYLIGFIIMFPYFEMLSYAMKDDDYPLGFIIRKHWGFFLIFLPIQISISIFLTFFEVTKMIKTKDMWQIPICLYNFCQVAIPVLDMYNYIFTCKTDESCQSNIRMIQYGVNANFIILGMIVLLFKIKYLNFASFYITRFFLVIKDTIALAIIILVTQITFAYAFKINYSIQKEHLKYGLGIIIKAFEFYKEDPYRSLWEFWKNNIIEKENLDVEELVMFILLIFLTAVVIATNLMLFYFLFAAVIESYNKVSQNLENQKYLARAKILFENSLIFKRDEVYEQTRYVIKAQAEKIDGLEFSKKREAETIISEVSSSVKASFDLESQRTDTNFKFLKNQIGKLTYHLELVQQQLDVLKLDHKRTFNRMERNLGDILSKSGGEGPDQKIGKILSADFRASAQSGFKKKQAAGQKEMISEI</sequence>
<gene>
    <name evidence="2" type="ORF">FGO68_gene2017</name>
</gene>
<accession>A0A8J8P0I1</accession>
<protein>
    <submittedName>
        <fullName evidence="2">Uncharacterized protein</fullName>
    </submittedName>
</protein>
<evidence type="ECO:0000313" key="2">
    <source>
        <dbReference type="EMBL" id="TNV83760.1"/>
    </source>
</evidence>
<keyword evidence="1" id="KW-0812">Transmembrane</keyword>
<keyword evidence="3" id="KW-1185">Reference proteome</keyword>
<name>A0A8J8P0I1_HALGN</name>
<dbReference type="Proteomes" id="UP000785679">
    <property type="component" value="Unassembled WGS sequence"/>
</dbReference>
<dbReference type="EMBL" id="RRYP01003496">
    <property type="protein sequence ID" value="TNV83760.1"/>
    <property type="molecule type" value="Genomic_DNA"/>
</dbReference>
<evidence type="ECO:0000313" key="3">
    <source>
        <dbReference type="Proteomes" id="UP000785679"/>
    </source>
</evidence>
<organism evidence="2 3">
    <name type="scientific">Halteria grandinella</name>
    <dbReference type="NCBI Taxonomy" id="5974"/>
    <lineage>
        <taxon>Eukaryota</taxon>
        <taxon>Sar</taxon>
        <taxon>Alveolata</taxon>
        <taxon>Ciliophora</taxon>
        <taxon>Intramacronucleata</taxon>
        <taxon>Spirotrichea</taxon>
        <taxon>Stichotrichia</taxon>
        <taxon>Sporadotrichida</taxon>
        <taxon>Halteriidae</taxon>
        <taxon>Halteria</taxon>
    </lineage>
</organism>
<feature type="transmembrane region" description="Helical" evidence="1">
    <location>
        <begin position="425"/>
        <end position="445"/>
    </location>
</feature>
<proteinExistence type="predicted"/>
<keyword evidence="1" id="KW-1133">Transmembrane helix</keyword>
<feature type="transmembrane region" description="Helical" evidence="1">
    <location>
        <begin position="540"/>
        <end position="558"/>
    </location>
</feature>